<dbReference type="SUPFAM" id="SSF48452">
    <property type="entry name" value="TPR-like"/>
    <property type="match status" value="1"/>
</dbReference>
<protein>
    <recommendedName>
        <fullName evidence="5">Pentatricopeptide repeat-containing protein</fullName>
    </recommendedName>
</protein>
<dbReference type="Proteomes" id="UP000243459">
    <property type="component" value="Chromosome 2"/>
</dbReference>
<dbReference type="Pfam" id="PF12854">
    <property type="entry name" value="PPR_1"/>
    <property type="match status" value="1"/>
</dbReference>
<gene>
    <name evidence="3" type="ORF">A4U43_C02F6420</name>
</gene>
<evidence type="ECO:0000313" key="4">
    <source>
        <dbReference type="Proteomes" id="UP000243459"/>
    </source>
</evidence>
<dbReference type="GO" id="GO:0003723">
    <property type="term" value="F:RNA binding"/>
    <property type="evidence" value="ECO:0007669"/>
    <property type="project" value="InterPro"/>
</dbReference>
<dbReference type="FunFam" id="1.25.40.10:FF:000417">
    <property type="entry name" value="Pentatricopeptide repeat-containing protein At4g38010"/>
    <property type="match status" value="1"/>
</dbReference>
<keyword evidence="1" id="KW-0677">Repeat</keyword>
<reference evidence="4" key="1">
    <citation type="journal article" date="2017" name="Nat. Commun.">
        <title>The asparagus genome sheds light on the origin and evolution of a young Y chromosome.</title>
        <authorList>
            <person name="Harkess A."/>
            <person name="Zhou J."/>
            <person name="Xu C."/>
            <person name="Bowers J.E."/>
            <person name="Van der Hulst R."/>
            <person name="Ayyampalayam S."/>
            <person name="Mercati F."/>
            <person name="Riccardi P."/>
            <person name="McKain M.R."/>
            <person name="Kakrana A."/>
            <person name="Tang H."/>
            <person name="Ray J."/>
            <person name="Groenendijk J."/>
            <person name="Arikit S."/>
            <person name="Mathioni S.M."/>
            <person name="Nakano M."/>
            <person name="Shan H."/>
            <person name="Telgmann-Rauber A."/>
            <person name="Kanno A."/>
            <person name="Yue Z."/>
            <person name="Chen H."/>
            <person name="Li W."/>
            <person name="Chen Y."/>
            <person name="Xu X."/>
            <person name="Zhang Y."/>
            <person name="Luo S."/>
            <person name="Chen H."/>
            <person name="Gao J."/>
            <person name="Mao Z."/>
            <person name="Pires J.C."/>
            <person name="Luo M."/>
            <person name="Kudrna D."/>
            <person name="Wing R.A."/>
            <person name="Meyers B.C."/>
            <person name="Yi K."/>
            <person name="Kong H."/>
            <person name="Lavrijsen P."/>
            <person name="Sunseri F."/>
            <person name="Falavigna A."/>
            <person name="Ye Y."/>
            <person name="Leebens-Mack J.H."/>
            <person name="Chen G."/>
        </authorList>
    </citation>
    <scope>NUCLEOTIDE SEQUENCE [LARGE SCALE GENOMIC DNA]</scope>
    <source>
        <strain evidence="4">cv. DH0086</strain>
    </source>
</reference>
<dbReference type="GO" id="GO:0009451">
    <property type="term" value="P:RNA modification"/>
    <property type="evidence" value="ECO:0007669"/>
    <property type="project" value="InterPro"/>
</dbReference>
<dbReference type="InterPro" id="IPR046960">
    <property type="entry name" value="PPR_At4g14850-like_plant"/>
</dbReference>
<dbReference type="OMA" id="HIAVWGA"/>
<feature type="repeat" description="PPR" evidence="2">
    <location>
        <begin position="135"/>
        <end position="165"/>
    </location>
</feature>
<name>A0A5P1FJ58_ASPOF</name>
<feature type="repeat" description="PPR" evidence="2">
    <location>
        <begin position="33"/>
        <end position="63"/>
    </location>
</feature>
<evidence type="ECO:0000313" key="3">
    <source>
        <dbReference type="EMBL" id="ONK77427.1"/>
    </source>
</evidence>
<dbReference type="PANTHER" id="PTHR47926">
    <property type="entry name" value="PENTATRICOPEPTIDE REPEAT-CONTAINING PROTEIN"/>
    <property type="match status" value="1"/>
</dbReference>
<dbReference type="PROSITE" id="PS51375">
    <property type="entry name" value="PPR"/>
    <property type="match status" value="5"/>
</dbReference>
<feature type="repeat" description="PPR" evidence="2">
    <location>
        <begin position="64"/>
        <end position="98"/>
    </location>
</feature>
<proteinExistence type="predicted"/>
<dbReference type="Pfam" id="PF13812">
    <property type="entry name" value="PPR_3"/>
    <property type="match status" value="1"/>
</dbReference>
<feature type="repeat" description="PPR" evidence="2">
    <location>
        <begin position="302"/>
        <end position="336"/>
    </location>
</feature>
<feature type="repeat" description="PPR" evidence="2">
    <location>
        <begin position="166"/>
        <end position="200"/>
    </location>
</feature>
<dbReference type="PANTHER" id="PTHR47926:SF346">
    <property type="entry name" value="PENTATRICOPEPTIDE REPEAT-CONTAINING PROTEIN"/>
    <property type="match status" value="1"/>
</dbReference>
<dbReference type="Gene3D" id="1.25.40.10">
    <property type="entry name" value="Tetratricopeptide repeat domain"/>
    <property type="match status" value="3"/>
</dbReference>
<dbReference type="Pfam" id="PF20431">
    <property type="entry name" value="E_motif"/>
    <property type="match status" value="1"/>
</dbReference>
<dbReference type="FunFam" id="1.25.40.10:FF:000280">
    <property type="entry name" value="Pentatricopeptide repeat-containing protein"/>
    <property type="match status" value="1"/>
</dbReference>
<evidence type="ECO:0008006" key="5">
    <source>
        <dbReference type="Google" id="ProtNLM"/>
    </source>
</evidence>
<dbReference type="AlphaFoldDB" id="A0A5P1FJ58"/>
<dbReference type="InterPro" id="IPR046848">
    <property type="entry name" value="E_motif"/>
</dbReference>
<keyword evidence="4" id="KW-1185">Reference proteome</keyword>
<dbReference type="InterPro" id="IPR002885">
    <property type="entry name" value="PPR_rpt"/>
</dbReference>
<dbReference type="FunFam" id="1.25.40.10:FF:000348">
    <property type="entry name" value="Pentatricopeptide repeat-containing protein chloroplastic"/>
    <property type="match status" value="1"/>
</dbReference>
<dbReference type="Pfam" id="PF01535">
    <property type="entry name" value="PPR"/>
    <property type="match status" value="2"/>
</dbReference>
<evidence type="ECO:0000256" key="2">
    <source>
        <dbReference type="PROSITE-ProRule" id="PRU00708"/>
    </source>
</evidence>
<organism evidence="3 4">
    <name type="scientific">Asparagus officinalis</name>
    <name type="common">Garden asparagus</name>
    <dbReference type="NCBI Taxonomy" id="4686"/>
    <lineage>
        <taxon>Eukaryota</taxon>
        <taxon>Viridiplantae</taxon>
        <taxon>Streptophyta</taxon>
        <taxon>Embryophyta</taxon>
        <taxon>Tracheophyta</taxon>
        <taxon>Spermatophyta</taxon>
        <taxon>Magnoliopsida</taxon>
        <taxon>Liliopsida</taxon>
        <taxon>Asparagales</taxon>
        <taxon>Asparagaceae</taxon>
        <taxon>Asparagoideae</taxon>
        <taxon>Asparagus</taxon>
    </lineage>
</organism>
<dbReference type="InterPro" id="IPR011990">
    <property type="entry name" value="TPR-like_helical_dom_sf"/>
</dbReference>
<evidence type="ECO:0000256" key="1">
    <source>
        <dbReference type="ARBA" id="ARBA00022737"/>
    </source>
</evidence>
<accession>A0A5P1FJ58</accession>
<dbReference type="NCBIfam" id="TIGR00756">
    <property type="entry name" value="PPR"/>
    <property type="match status" value="4"/>
</dbReference>
<dbReference type="Pfam" id="PF13041">
    <property type="entry name" value="PPR_2"/>
    <property type="match status" value="1"/>
</dbReference>
<dbReference type="EMBL" id="CM007382">
    <property type="protein sequence ID" value="ONK77427.1"/>
    <property type="molecule type" value="Genomic_DNA"/>
</dbReference>
<dbReference type="Gramene" id="ONK77427">
    <property type="protein sequence ID" value="ONK77427"/>
    <property type="gene ID" value="A4U43_C02F6420"/>
</dbReference>
<sequence length="399" mass="44182">MSLIMGNVFVDGYGKCGDAEFARKVFDGMGERDVVTWTSLVGGYARAGRVEEARRVFDEMPVRNEISWTAMVSGYEQNGEEERALELFREMVGEGVGPTPFTLVSVLSSCARLGLIGRGKQVHAYTARRTHFNSNIFTCNTLIDMYSKCGDVESASAVFHSMNERDVISWNSMVTGYAHNGLGTQSLAIFERMIEGGVSPTHVTFLSVLSACSHAGLVSEGRQFLNVMKERYNVCPSSEHYAAFVDALGRKKKMEEAVELIDSLHSSNVGIWGALLGACQVHGDLKLGQRAAETLFALEPDNGARYVTLSNIYSAAGRWEEAKRIRVVMKKKGLRKDAGHSWIEVRSAKHVFGAAEGKSHSRSEEIYRMLNVLVNQMMDEEEIDRNEFFEVVSSIPSNS</sequence>